<accession>A0A5E4MNM1</accession>
<dbReference type="EMBL" id="CABPRJ010000963">
    <property type="protein sequence ID" value="VVC33121.1"/>
    <property type="molecule type" value="Genomic_DNA"/>
</dbReference>
<proteinExistence type="predicted"/>
<evidence type="ECO:0000313" key="2">
    <source>
        <dbReference type="Proteomes" id="UP000325440"/>
    </source>
</evidence>
<gene>
    <name evidence="1" type="ORF">CINCED_3A004995</name>
</gene>
<dbReference type="AlphaFoldDB" id="A0A5E4MNM1"/>
<dbReference type="Proteomes" id="UP000325440">
    <property type="component" value="Unassembled WGS sequence"/>
</dbReference>
<evidence type="ECO:0000313" key="1">
    <source>
        <dbReference type="EMBL" id="VVC33121.1"/>
    </source>
</evidence>
<keyword evidence="2" id="KW-1185">Reference proteome</keyword>
<protein>
    <submittedName>
        <fullName evidence="1">Uncharacterized protein</fullName>
    </submittedName>
</protein>
<sequence>MKFKSRKSFIAYSTTIYDPSDQHRIRKWREELQCEKPVLLAEHLPCGGNQPWITWKTINVKSRSGQNKSENYEMGTPERTGYTMQIWRRPIR</sequence>
<reference evidence="1 2" key="1">
    <citation type="submission" date="2019-08" db="EMBL/GenBank/DDBJ databases">
        <authorList>
            <person name="Alioto T."/>
            <person name="Alioto T."/>
            <person name="Gomez Garrido J."/>
        </authorList>
    </citation>
    <scope>NUCLEOTIDE SEQUENCE [LARGE SCALE GENOMIC DNA]</scope>
</reference>
<name>A0A5E4MNM1_9HEMI</name>
<organism evidence="1 2">
    <name type="scientific">Cinara cedri</name>
    <dbReference type="NCBI Taxonomy" id="506608"/>
    <lineage>
        <taxon>Eukaryota</taxon>
        <taxon>Metazoa</taxon>
        <taxon>Ecdysozoa</taxon>
        <taxon>Arthropoda</taxon>
        <taxon>Hexapoda</taxon>
        <taxon>Insecta</taxon>
        <taxon>Pterygota</taxon>
        <taxon>Neoptera</taxon>
        <taxon>Paraneoptera</taxon>
        <taxon>Hemiptera</taxon>
        <taxon>Sternorrhyncha</taxon>
        <taxon>Aphidomorpha</taxon>
        <taxon>Aphidoidea</taxon>
        <taxon>Aphididae</taxon>
        <taxon>Lachninae</taxon>
        <taxon>Cinara</taxon>
    </lineage>
</organism>